<evidence type="ECO:0000313" key="2">
    <source>
        <dbReference type="EMBL" id="QNX04722.1"/>
    </source>
</evidence>
<gene>
    <name evidence="2" type="ORF">IC796_15520</name>
</gene>
<protein>
    <submittedName>
        <fullName evidence="2">Uncharacterized protein</fullName>
    </submittedName>
</protein>
<reference evidence="3" key="1">
    <citation type="submission" date="2020-09" db="EMBL/GenBank/DDBJ databases">
        <title>Clinical and molecular characterization of Acinetobacter seifertii in Taiwan.</title>
        <authorList>
            <person name="Li L.-H."/>
            <person name="Yang Y.-S."/>
            <person name="Sun J.-R."/>
            <person name="Huang T.-W."/>
            <person name="Huang W.-C."/>
            <person name="Wang Y.-C."/>
            <person name="Kuo T.-H."/>
            <person name="Kuo S.-C."/>
            <person name="Chen T.-L."/>
        </authorList>
    </citation>
    <scope>NUCLEOTIDE SEQUENCE [LARGE SCALE GENOMIC DNA]</scope>
    <source>
        <strain evidence="3">AS73</strain>
    </source>
</reference>
<dbReference type="Proteomes" id="UP000516862">
    <property type="component" value="Chromosome"/>
</dbReference>
<name>A0A7H2PPD9_9GAMM</name>
<accession>A0A7H2PPD9</accession>
<evidence type="ECO:0000313" key="3">
    <source>
        <dbReference type="Proteomes" id="UP000516862"/>
    </source>
</evidence>
<sequence length="87" mass="10351">MKRQIQVRKTAPIIQVQDERGLAKQRFARVQDLSYAQVREHTPIYDLEAYEKRLKKRKTQQFFKSLLTNSFILSTFVLTFSLLFIGE</sequence>
<feature type="transmembrane region" description="Helical" evidence="1">
    <location>
        <begin position="62"/>
        <end position="85"/>
    </location>
</feature>
<dbReference type="RefSeq" id="WP_191036692.1">
    <property type="nucleotide sequence ID" value="NZ_CP061561.1"/>
</dbReference>
<proteinExistence type="predicted"/>
<keyword evidence="1" id="KW-1133">Transmembrane helix</keyword>
<keyword evidence="1" id="KW-0472">Membrane</keyword>
<organism evidence="2 3">
    <name type="scientific">Acinetobacter seifertii</name>
    <dbReference type="NCBI Taxonomy" id="1530123"/>
    <lineage>
        <taxon>Bacteria</taxon>
        <taxon>Pseudomonadati</taxon>
        <taxon>Pseudomonadota</taxon>
        <taxon>Gammaproteobacteria</taxon>
        <taxon>Moraxellales</taxon>
        <taxon>Moraxellaceae</taxon>
        <taxon>Acinetobacter</taxon>
        <taxon>Acinetobacter calcoaceticus/baumannii complex</taxon>
    </lineage>
</organism>
<dbReference type="EMBL" id="CP061561">
    <property type="protein sequence ID" value="QNX04722.1"/>
    <property type="molecule type" value="Genomic_DNA"/>
</dbReference>
<reference evidence="2 3" key="2">
    <citation type="submission" date="2020-09" db="EMBL/GenBank/DDBJ databases">
        <authorList>
            <person name="Chen F.-J."/>
            <person name="Lee Y.-T."/>
        </authorList>
    </citation>
    <scope>NUCLEOTIDE SEQUENCE [LARGE SCALE GENOMIC DNA]</scope>
    <source>
        <strain evidence="2 3">AS73</strain>
    </source>
</reference>
<evidence type="ECO:0000256" key="1">
    <source>
        <dbReference type="SAM" id="Phobius"/>
    </source>
</evidence>
<dbReference type="AlphaFoldDB" id="A0A7H2PPD9"/>
<keyword evidence="1" id="KW-0812">Transmembrane</keyword>